<dbReference type="OrthoDB" id="4186295at2"/>
<accession>A0A3A5H6E0</accession>
<feature type="transmembrane region" description="Helical" evidence="9">
    <location>
        <begin position="56"/>
        <end position="76"/>
    </location>
</feature>
<evidence type="ECO:0000256" key="5">
    <source>
        <dbReference type="ARBA" id="ARBA00022519"/>
    </source>
</evidence>
<dbReference type="PANTHER" id="PTHR30413:SF8">
    <property type="entry name" value="TRANSPORT PERMEASE PROTEIN"/>
    <property type="match status" value="1"/>
</dbReference>
<comment type="similarity">
    <text evidence="2 9">Belongs to the ABC-2 integral membrane protein family.</text>
</comment>
<dbReference type="Proteomes" id="UP000276542">
    <property type="component" value="Unassembled WGS sequence"/>
</dbReference>
<dbReference type="InterPro" id="IPR047817">
    <property type="entry name" value="ABC2_TM_bact-type"/>
</dbReference>
<dbReference type="GO" id="GO:0140359">
    <property type="term" value="F:ABC-type transporter activity"/>
    <property type="evidence" value="ECO:0007669"/>
    <property type="project" value="InterPro"/>
</dbReference>
<dbReference type="GO" id="GO:0005886">
    <property type="term" value="C:plasma membrane"/>
    <property type="evidence" value="ECO:0007669"/>
    <property type="project" value="UniProtKB-SubCell"/>
</dbReference>
<dbReference type="PROSITE" id="PS51012">
    <property type="entry name" value="ABC_TM2"/>
    <property type="match status" value="1"/>
</dbReference>
<dbReference type="EMBL" id="QYRP01000002">
    <property type="protein sequence ID" value="RJS46256.1"/>
    <property type="molecule type" value="Genomic_DNA"/>
</dbReference>
<dbReference type="Pfam" id="PF01061">
    <property type="entry name" value="ABC2_membrane"/>
    <property type="match status" value="1"/>
</dbReference>
<keyword evidence="4 9" id="KW-1003">Cell membrane</keyword>
<sequence length="281" mass="30526">MSLDLLAAEHGLTRVGGRPTLAAYLRELWRRRHFAIALGAARAYSRNQGSFLGQTWAILTPLLWAGVYLLVFGVMLGTDAGIGNYIGFLVIGVFLFHFTSANINNGSGAIVNNSGLVTSLQFPRALLPFSIVLAELFTLAPALLVLLVLVPLSGEAPQWSWLLLPFAIGLQWIFGTGAALLCARLVNDVRDLGQLIPFGIRGLMYASGVFYSIDRYAGDGVVGWLLTHQPIAVYLELGRATLLAEYDASLTLWLWGAAWAALALVVGLVYFWRGEARYGRG</sequence>
<keyword evidence="7 9" id="KW-1133">Transmembrane helix</keyword>
<dbReference type="InterPro" id="IPR013525">
    <property type="entry name" value="ABC2_TM"/>
</dbReference>
<keyword evidence="6 9" id="KW-0812">Transmembrane</keyword>
<name>A0A3A5H6E0_9ACTN</name>
<keyword evidence="8 9" id="KW-0472">Membrane</keyword>
<keyword evidence="5" id="KW-0997">Cell inner membrane</keyword>
<dbReference type="AlphaFoldDB" id="A0A3A5H6E0"/>
<dbReference type="RefSeq" id="WP_120060229.1">
    <property type="nucleotide sequence ID" value="NZ_QYRP01000002.1"/>
</dbReference>
<evidence type="ECO:0000256" key="8">
    <source>
        <dbReference type="ARBA" id="ARBA00023136"/>
    </source>
</evidence>
<evidence type="ECO:0000256" key="3">
    <source>
        <dbReference type="ARBA" id="ARBA00022448"/>
    </source>
</evidence>
<feature type="transmembrane region" description="Helical" evidence="9">
    <location>
        <begin position="162"/>
        <end position="183"/>
    </location>
</feature>
<gene>
    <name evidence="11" type="ORF">D4739_08550</name>
</gene>
<feature type="transmembrane region" description="Helical" evidence="9">
    <location>
        <begin position="252"/>
        <end position="272"/>
    </location>
</feature>
<evidence type="ECO:0000256" key="4">
    <source>
        <dbReference type="ARBA" id="ARBA00022475"/>
    </source>
</evidence>
<keyword evidence="12" id="KW-1185">Reference proteome</keyword>
<comment type="caution">
    <text evidence="11">The sequence shown here is derived from an EMBL/GenBank/DDBJ whole genome shotgun (WGS) entry which is preliminary data.</text>
</comment>
<evidence type="ECO:0000256" key="2">
    <source>
        <dbReference type="ARBA" id="ARBA00007783"/>
    </source>
</evidence>
<evidence type="ECO:0000313" key="12">
    <source>
        <dbReference type="Proteomes" id="UP000276542"/>
    </source>
</evidence>
<dbReference type="PANTHER" id="PTHR30413">
    <property type="entry name" value="INNER MEMBRANE TRANSPORT PERMEASE"/>
    <property type="match status" value="1"/>
</dbReference>
<protein>
    <recommendedName>
        <fullName evidence="9">Transport permease protein</fullName>
    </recommendedName>
</protein>
<evidence type="ECO:0000259" key="10">
    <source>
        <dbReference type="PROSITE" id="PS51012"/>
    </source>
</evidence>
<feature type="domain" description="ABC transmembrane type-2" evidence="10">
    <location>
        <begin position="52"/>
        <end position="274"/>
    </location>
</feature>
<evidence type="ECO:0000256" key="7">
    <source>
        <dbReference type="ARBA" id="ARBA00022989"/>
    </source>
</evidence>
<reference evidence="12" key="1">
    <citation type="submission" date="2018-09" db="EMBL/GenBank/DDBJ databases">
        <authorList>
            <person name="Zhu H."/>
        </authorList>
    </citation>
    <scope>NUCLEOTIDE SEQUENCE [LARGE SCALE GENOMIC DNA]</scope>
    <source>
        <strain evidence="12">K1W22B-1</strain>
    </source>
</reference>
<keyword evidence="3 9" id="KW-0813">Transport</keyword>
<feature type="transmembrane region" description="Helical" evidence="9">
    <location>
        <begin position="125"/>
        <end position="150"/>
    </location>
</feature>
<evidence type="ECO:0000256" key="1">
    <source>
        <dbReference type="ARBA" id="ARBA00004429"/>
    </source>
</evidence>
<evidence type="ECO:0000313" key="11">
    <source>
        <dbReference type="EMBL" id="RJS46256.1"/>
    </source>
</evidence>
<dbReference type="GO" id="GO:0015920">
    <property type="term" value="P:lipopolysaccharide transport"/>
    <property type="evidence" value="ECO:0007669"/>
    <property type="project" value="TreeGrafter"/>
</dbReference>
<organism evidence="11 12">
    <name type="scientific">Nocardioides cavernaquae</name>
    <dbReference type="NCBI Taxonomy" id="2321396"/>
    <lineage>
        <taxon>Bacteria</taxon>
        <taxon>Bacillati</taxon>
        <taxon>Actinomycetota</taxon>
        <taxon>Actinomycetes</taxon>
        <taxon>Propionibacteriales</taxon>
        <taxon>Nocardioidaceae</taxon>
        <taxon>Nocardioides</taxon>
    </lineage>
</organism>
<comment type="caution">
    <text evidence="9">Lacks conserved residue(s) required for the propagation of feature annotation.</text>
</comment>
<proteinExistence type="inferred from homology"/>
<evidence type="ECO:0000256" key="9">
    <source>
        <dbReference type="RuleBase" id="RU361157"/>
    </source>
</evidence>
<comment type="subcellular location">
    <subcellularLocation>
        <location evidence="1">Cell inner membrane</location>
        <topology evidence="1">Multi-pass membrane protein</topology>
    </subcellularLocation>
    <subcellularLocation>
        <location evidence="9">Cell membrane</location>
        <topology evidence="9">Multi-pass membrane protein</topology>
    </subcellularLocation>
</comment>
<evidence type="ECO:0000256" key="6">
    <source>
        <dbReference type="ARBA" id="ARBA00022692"/>
    </source>
</evidence>
<feature type="transmembrane region" description="Helical" evidence="9">
    <location>
        <begin position="82"/>
        <end position="104"/>
    </location>
</feature>